<dbReference type="Gene3D" id="2.50.20.10">
    <property type="entry name" value="Lipoprotein localisation LolA/LolB/LppX"/>
    <property type="match status" value="1"/>
</dbReference>
<protein>
    <submittedName>
        <fullName evidence="4">Outer membrane lipoprotein carrier protein LolA</fullName>
    </submittedName>
</protein>
<keyword evidence="1 3" id="KW-0732">Signal</keyword>
<organism evidence="4 5">
    <name type="scientific">Syntrophobacter fumaroxidans (strain DSM 10017 / MPOB)</name>
    <dbReference type="NCBI Taxonomy" id="335543"/>
    <lineage>
        <taxon>Bacteria</taxon>
        <taxon>Pseudomonadati</taxon>
        <taxon>Thermodesulfobacteriota</taxon>
        <taxon>Syntrophobacteria</taxon>
        <taxon>Syntrophobacterales</taxon>
        <taxon>Syntrophobacteraceae</taxon>
        <taxon>Syntrophobacter</taxon>
    </lineage>
</organism>
<dbReference type="EMBL" id="CP000478">
    <property type="protein sequence ID" value="ABK17286.1"/>
    <property type="molecule type" value="Genomic_DNA"/>
</dbReference>
<evidence type="ECO:0000313" key="5">
    <source>
        <dbReference type="Proteomes" id="UP000001784"/>
    </source>
</evidence>
<dbReference type="Pfam" id="PF03548">
    <property type="entry name" value="LolA"/>
    <property type="match status" value="1"/>
</dbReference>
<feature type="region of interest" description="Disordered" evidence="2">
    <location>
        <begin position="222"/>
        <end position="247"/>
    </location>
</feature>
<gene>
    <name evidence="4" type="ordered locus">Sfum_1599</name>
</gene>
<dbReference type="InterPro" id="IPR029046">
    <property type="entry name" value="LolA/LolB/LppX"/>
</dbReference>
<dbReference type="PANTHER" id="PTHR35869">
    <property type="entry name" value="OUTER-MEMBRANE LIPOPROTEIN CARRIER PROTEIN"/>
    <property type="match status" value="1"/>
</dbReference>
<evidence type="ECO:0000256" key="2">
    <source>
        <dbReference type="SAM" id="MobiDB-lite"/>
    </source>
</evidence>
<dbReference type="RefSeq" id="WP_011698456.1">
    <property type="nucleotide sequence ID" value="NC_008554.1"/>
</dbReference>
<dbReference type="PANTHER" id="PTHR35869:SF1">
    <property type="entry name" value="OUTER-MEMBRANE LIPOPROTEIN CARRIER PROTEIN"/>
    <property type="match status" value="1"/>
</dbReference>
<sequence length="247" mass="27909" precursor="true">MRAMKNFHISCGLFLFLILASMWCGTARANQAALLSEILKKTEANYQKIQAFTANFHQSTTSSAASTMTTTQASGKLFYEKPRQMRWEYEKPEPQVFVANRDLAWLYVPADKQISLFDAKTLFASPLAQTFFDGMVELKKHFQVSLDPKQSSKATAVLRLVPKQEDPNIKALFLRIDLQTYKIITIESHDALGNANRIMLDSQNSVPQLDRKLFELDTPPGVTATDMDGRELSPAEIDNLKQKLQSK</sequence>
<dbReference type="InParanoid" id="A0LIN4"/>
<dbReference type="STRING" id="335543.Sfum_1599"/>
<dbReference type="CDD" id="cd16325">
    <property type="entry name" value="LolA"/>
    <property type="match status" value="1"/>
</dbReference>
<dbReference type="Proteomes" id="UP000001784">
    <property type="component" value="Chromosome"/>
</dbReference>
<evidence type="ECO:0000256" key="1">
    <source>
        <dbReference type="ARBA" id="ARBA00022729"/>
    </source>
</evidence>
<dbReference type="HOGENOM" id="CLU_087560_2_0_7"/>
<dbReference type="AlphaFoldDB" id="A0LIN4"/>
<name>A0LIN4_SYNFM</name>
<feature type="signal peptide" evidence="3">
    <location>
        <begin position="1"/>
        <end position="29"/>
    </location>
</feature>
<feature type="compositionally biased region" description="Basic and acidic residues" evidence="2">
    <location>
        <begin position="227"/>
        <end position="241"/>
    </location>
</feature>
<dbReference type="SUPFAM" id="SSF89392">
    <property type="entry name" value="Prokaryotic lipoproteins and lipoprotein localization factors"/>
    <property type="match status" value="1"/>
</dbReference>
<evidence type="ECO:0000313" key="4">
    <source>
        <dbReference type="EMBL" id="ABK17286.1"/>
    </source>
</evidence>
<feature type="chain" id="PRO_5002626567" evidence="3">
    <location>
        <begin position="30"/>
        <end position="247"/>
    </location>
</feature>
<dbReference type="KEGG" id="sfu:Sfum_1599"/>
<evidence type="ECO:0000256" key="3">
    <source>
        <dbReference type="SAM" id="SignalP"/>
    </source>
</evidence>
<keyword evidence="5" id="KW-1185">Reference proteome</keyword>
<accession>A0LIN4</accession>
<reference evidence="4 5" key="1">
    <citation type="submission" date="2006-10" db="EMBL/GenBank/DDBJ databases">
        <title>Complete sequence of Syntrophobacter fumaroxidans MPOB.</title>
        <authorList>
            <consortium name="US DOE Joint Genome Institute"/>
            <person name="Copeland A."/>
            <person name="Lucas S."/>
            <person name="Lapidus A."/>
            <person name="Barry K."/>
            <person name="Detter J.C."/>
            <person name="Glavina del Rio T."/>
            <person name="Hammon N."/>
            <person name="Israni S."/>
            <person name="Pitluck S."/>
            <person name="Goltsman E.G."/>
            <person name="Martinez M."/>
            <person name="Schmutz J."/>
            <person name="Larimer F."/>
            <person name="Land M."/>
            <person name="Hauser L."/>
            <person name="Kyrpides N."/>
            <person name="Kim E."/>
            <person name="Boone D.R."/>
            <person name="Brockman F."/>
            <person name="Culley D."/>
            <person name="Ferry J."/>
            <person name="Gunsalus R."/>
            <person name="McInerney M.J."/>
            <person name="Morrison M."/>
            <person name="Plugge C."/>
            <person name="Rohlin L."/>
            <person name="Scholten J."/>
            <person name="Sieber J."/>
            <person name="Stams A.J.M."/>
            <person name="Worm P."/>
            <person name="Henstra A.M."/>
            <person name="Richardson P."/>
        </authorList>
    </citation>
    <scope>NUCLEOTIDE SEQUENCE [LARGE SCALE GENOMIC DNA]</scope>
    <source>
        <strain evidence="5">DSM 10017 / MPOB</strain>
    </source>
</reference>
<dbReference type="eggNOG" id="COG2834">
    <property type="taxonomic scope" value="Bacteria"/>
</dbReference>
<dbReference type="InterPro" id="IPR004564">
    <property type="entry name" value="OM_lipoprot_carrier_LolA-like"/>
</dbReference>
<proteinExistence type="predicted"/>
<keyword evidence="4" id="KW-0449">Lipoprotein</keyword>